<dbReference type="Gene3D" id="1.10.3540.10">
    <property type="entry name" value="uncharacterized protein from magnetospirillum magneticum domain"/>
    <property type="match status" value="1"/>
</dbReference>
<keyword evidence="2" id="KW-1185">Reference proteome</keyword>
<evidence type="ECO:0000313" key="1">
    <source>
        <dbReference type="EMBL" id="SDS35969.1"/>
    </source>
</evidence>
<proteinExistence type="predicted"/>
<dbReference type="InterPro" id="IPR014948">
    <property type="entry name" value="BrxA"/>
</dbReference>
<dbReference type="Proteomes" id="UP000198858">
    <property type="component" value="Chromosome I"/>
</dbReference>
<dbReference type="EMBL" id="LT629745">
    <property type="protein sequence ID" value="SDS35969.1"/>
    <property type="molecule type" value="Genomic_DNA"/>
</dbReference>
<sequence>MNPEKYDFSYTASSLRLNETVLVASHILNETEVDFVNEFGAGKSATGKRIYREVNKRLSYFTKPQLNLLVNSNLEIQKQLAFYATCKTYLFIRDFTVEVIREKCLVFDYLISEGDYISFLRRKQELHQEIEKLSDTSLKKIKQVTFRILEQAGLINNTKEKIIQPQILQKEIIDSIMLDNAEWLKIFLISDLDIENYINQ</sequence>
<protein>
    <submittedName>
        <fullName evidence="1">Inner membrane protein</fullName>
    </submittedName>
</protein>
<evidence type="ECO:0000313" key="2">
    <source>
        <dbReference type="Proteomes" id="UP000198858"/>
    </source>
</evidence>
<name>A0A1H1RLX3_9FLAO</name>
<organism evidence="1 2">
    <name type="scientific">Christiangramia echinicola</name>
    <dbReference type="NCBI Taxonomy" id="279359"/>
    <lineage>
        <taxon>Bacteria</taxon>
        <taxon>Pseudomonadati</taxon>
        <taxon>Bacteroidota</taxon>
        <taxon>Flavobacteriia</taxon>
        <taxon>Flavobacteriales</taxon>
        <taxon>Flavobacteriaceae</taxon>
        <taxon>Christiangramia</taxon>
    </lineage>
</organism>
<reference evidence="1 2" key="1">
    <citation type="submission" date="2016-10" db="EMBL/GenBank/DDBJ databases">
        <authorList>
            <person name="Varghese N."/>
            <person name="Submissions S."/>
        </authorList>
    </citation>
    <scope>NUCLEOTIDE SEQUENCE [LARGE SCALE GENOMIC DNA]</scope>
    <source>
        <strain evidence="1 2">Mar_2010_102</strain>
    </source>
</reference>
<gene>
    <name evidence="1" type="ORF">SAMN04488552_2922</name>
</gene>
<accession>A0A1H1RLX3</accession>
<dbReference type="AlphaFoldDB" id="A0A1H1RLX3"/>
<dbReference type="InterPro" id="IPR023137">
    <property type="entry name" value="BrxA_sf"/>
</dbReference>
<dbReference type="RefSeq" id="WP_089663490.1">
    <property type="nucleotide sequence ID" value="NZ_LT629745.1"/>
</dbReference>
<dbReference type="STRING" id="1250231.SAMN04488552_2922"/>
<dbReference type="Pfam" id="PF08849">
    <property type="entry name" value="BrxA"/>
    <property type="match status" value="1"/>
</dbReference>